<evidence type="ECO:0000313" key="3">
    <source>
        <dbReference type="Proteomes" id="UP001218218"/>
    </source>
</evidence>
<dbReference type="PROSITE" id="PS50404">
    <property type="entry name" value="GST_NTER"/>
    <property type="match status" value="1"/>
</dbReference>
<name>A0AAD7AFV0_9AGAR</name>
<feature type="domain" description="GST N-terminal" evidence="1">
    <location>
        <begin position="6"/>
        <end position="102"/>
    </location>
</feature>
<sequence length="341" mass="37065">MSTAIPKAVLYYSPDSAWSSSVLLALEEKGYAEDEVDLKIVDLSKGENFSVSFLRLNPKATVPTLVVPFRDSVADDAETRYKALTDTKAIIALLDQSRSPLSKTRTTSTAPAPTLAPATVAFSATSNALLDILHAEEVSPETLKFINARDTASLKTLAKTISPLLVGRQKALAEYIADSEAGRVQASEKVKRFWQDKQSETEALLAVLRAADKDDAALDSAEKTKREEFFAKAKEVWQVAVKNAVVKLNKEITGPYALGDQLSVVDLSLASWIFEVVKLAGGSAEDDGSTAIGRVERYLDVALPKDFRVADARQKDGAAVNKLAGLWDGLRSRGSWKVYKR</sequence>
<dbReference type="InterPro" id="IPR036249">
    <property type="entry name" value="Thioredoxin-like_sf"/>
</dbReference>
<dbReference type="Proteomes" id="UP001218218">
    <property type="component" value="Unassembled WGS sequence"/>
</dbReference>
<dbReference type="Pfam" id="PF13417">
    <property type="entry name" value="GST_N_3"/>
    <property type="match status" value="1"/>
</dbReference>
<proteinExistence type="predicted"/>
<gene>
    <name evidence="2" type="ORF">DFH08DRAFT_688785</name>
</gene>
<evidence type="ECO:0000313" key="2">
    <source>
        <dbReference type="EMBL" id="KAJ7357343.1"/>
    </source>
</evidence>
<organism evidence="2 3">
    <name type="scientific">Mycena albidolilacea</name>
    <dbReference type="NCBI Taxonomy" id="1033008"/>
    <lineage>
        <taxon>Eukaryota</taxon>
        <taxon>Fungi</taxon>
        <taxon>Dikarya</taxon>
        <taxon>Basidiomycota</taxon>
        <taxon>Agaricomycotina</taxon>
        <taxon>Agaricomycetes</taxon>
        <taxon>Agaricomycetidae</taxon>
        <taxon>Agaricales</taxon>
        <taxon>Marasmiineae</taxon>
        <taxon>Mycenaceae</taxon>
        <taxon>Mycena</taxon>
    </lineage>
</organism>
<dbReference type="Gene3D" id="3.40.30.10">
    <property type="entry name" value="Glutaredoxin"/>
    <property type="match status" value="1"/>
</dbReference>
<dbReference type="SUPFAM" id="SSF52833">
    <property type="entry name" value="Thioredoxin-like"/>
    <property type="match status" value="1"/>
</dbReference>
<accession>A0AAD7AFV0</accession>
<reference evidence="2" key="1">
    <citation type="submission" date="2023-03" db="EMBL/GenBank/DDBJ databases">
        <title>Massive genome expansion in bonnet fungi (Mycena s.s.) driven by repeated elements and novel gene families across ecological guilds.</title>
        <authorList>
            <consortium name="Lawrence Berkeley National Laboratory"/>
            <person name="Harder C.B."/>
            <person name="Miyauchi S."/>
            <person name="Viragh M."/>
            <person name="Kuo A."/>
            <person name="Thoen E."/>
            <person name="Andreopoulos B."/>
            <person name="Lu D."/>
            <person name="Skrede I."/>
            <person name="Drula E."/>
            <person name="Henrissat B."/>
            <person name="Morin E."/>
            <person name="Kohler A."/>
            <person name="Barry K."/>
            <person name="LaButti K."/>
            <person name="Morin E."/>
            <person name="Salamov A."/>
            <person name="Lipzen A."/>
            <person name="Mereny Z."/>
            <person name="Hegedus B."/>
            <person name="Baldrian P."/>
            <person name="Stursova M."/>
            <person name="Weitz H."/>
            <person name="Taylor A."/>
            <person name="Grigoriev I.V."/>
            <person name="Nagy L.G."/>
            <person name="Martin F."/>
            <person name="Kauserud H."/>
        </authorList>
    </citation>
    <scope>NUCLEOTIDE SEQUENCE</scope>
    <source>
        <strain evidence="2">CBHHK002</strain>
    </source>
</reference>
<dbReference type="AlphaFoldDB" id="A0AAD7AFV0"/>
<protein>
    <recommendedName>
        <fullName evidence="1">GST N-terminal domain-containing protein</fullName>
    </recommendedName>
</protein>
<dbReference type="EMBL" id="JARIHO010000008">
    <property type="protein sequence ID" value="KAJ7357343.1"/>
    <property type="molecule type" value="Genomic_DNA"/>
</dbReference>
<evidence type="ECO:0000259" key="1">
    <source>
        <dbReference type="PROSITE" id="PS50404"/>
    </source>
</evidence>
<keyword evidence="3" id="KW-1185">Reference proteome</keyword>
<comment type="caution">
    <text evidence="2">The sequence shown here is derived from an EMBL/GenBank/DDBJ whole genome shotgun (WGS) entry which is preliminary data.</text>
</comment>
<dbReference type="InterPro" id="IPR004045">
    <property type="entry name" value="Glutathione_S-Trfase_N"/>
</dbReference>